<dbReference type="InterPro" id="IPR008990">
    <property type="entry name" value="Elect_transpt_acc-like_dom_sf"/>
</dbReference>
<comment type="caution">
    <text evidence="2">The sequence shown here is derived from an EMBL/GenBank/DDBJ whole genome shotgun (WGS) entry which is preliminary data.</text>
</comment>
<name>A0ABU0H7D5_9HYPH</name>
<dbReference type="EMBL" id="JAUSVO010000003">
    <property type="protein sequence ID" value="MDQ0438218.1"/>
    <property type="molecule type" value="Genomic_DNA"/>
</dbReference>
<dbReference type="Pfam" id="PF21006">
    <property type="entry name" value="NHase_beta_N"/>
    <property type="match status" value="1"/>
</dbReference>
<evidence type="ECO:0000259" key="1">
    <source>
        <dbReference type="Pfam" id="PF21006"/>
    </source>
</evidence>
<dbReference type="Gene3D" id="1.10.472.20">
    <property type="entry name" value="Nitrile hydratase, beta subunit"/>
    <property type="match status" value="1"/>
</dbReference>
<feature type="domain" description="Nitrile hydratase beta subunit-like N-terminal" evidence="1">
    <location>
        <begin position="14"/>
        <end position="111"/>
    </location>
</feature>
<proteinExistence type="predicted"/>
<sequence>MNASTETYVDELREGVGALPRNCESLQFDEPWQGRAFGMALALAEAKTYPWESFRQSLISTIGAWDKSHTPDDETWNYYEQWLAAFEKLVLSQGLISAEELDRRTEEFQTRSRVELI</sequence>
<organism evidence="2 3">
    <name type="scientific">Kaistia dalseonensis</name>
    <dbReference type="NCBI Taxonomy" id="410840"/>
    <lineage>
        <taxon>Bacteria</taxon>
        <taxon>Pseudomonadati</taxon>
        <taxon>Pseudomonadota</taxon>
        <taxon>Alphaproteobacteria</taxon>
        <taxon>Hyphomicrobiales</taxon>
        <taxon>Kaistiaceae</taxon>
        <taxon>Kaistia</taxon>
    </lineage>
</organism>
<gene>
    <name evidence="2" type="ORF">QO014_002610</name>
</gene>
<dbReference type="NCBIfam" id="TIGR03889">
    <property type="entry name" value="nitrile_acc"/>
    <property type="match status" value="1"/>
</dbReference>
<dbReference type="InterPro" id="IPR023808">
    <property type="entry name" value="Nitrile_Hydratase_acc_put"/>
</dbReference>
<protein>
    <submittedName>
        <fullName evidence="2">Nitrile hydratase accessory protein</fullName>
    </submittedName>
</protein>
<keyword evidence="3" id="KW-1185">Reference proteome</keyword>
<evidence type="ECO:0000313" key="2">
    <source>
        <dbReference type="EMBL" id="MDQ0438218.1"/>
    </source>
</evidence>
<dbReference type="RefSeq" id="WP_266349120.1">
    <property type="nucleotide sequence ID" value="NZ_JAPKNG010000003.1"/>
</dbReference>
<dbReference type="InterPro" id="IPR049054">
    <property type="entry name" value="CN_hydtase_beta-like_N"/>
</dbReference>
<accession>A0ABU0H7D5</accession>
<dbReference type="InterPro" id="IPR042262">
    <property type="entry name" value="CN_hydtase_beta_C"/>
</dbReference>
<reference evidence="2 3" key="1">
    <citation type="submission" date="2023-07" db="EMBL/GenBank/DDBJ databases">
        <title>Genomic Encyclopedia of Type Strains, Phase IV (KMG-IV): sequencing the most valuable type-strain genomes for metagenomic binning, comparative biology and taxonomic classification.</title>
        <authorList>
            <person name="Goeker M."/>
        </authorList>
    </citation>
    <scope>NUCLEOTIDE SEQUENCE [LARGE SCALE GENOMIC DNA]</scope>
    <source>
        <strain evidence="2 3">B6-8</strain>
    </source>
</reference>
<dbReference type="Proteomes" id="UP001241603">
    <property type="component" value="Unassembled WGS sequence"/>
</dbReference>
<dbReference type="SUPFAM" id="SSF50090">
    <property type="entry name" value="Electron transport accessory proteins"/>
    <property type="match status" value="1"/>
</dbReference>
<evidence type="ECO:0000313" key="3">
    <source>
        <dbReference type="Proteomes" id="UP001241603"/>
    </source>
</evidence>